<dbReference type="InterPro" id="IPR001034">
    <property type="entry name" value="DeoR_HTH"/>
</dbReference>
<dbReference type="PROSITE" id="PS00894">
    <property type="entry name" value="HTH_DEOR_1"/>
    <property type="match status" value="1"/>
</dbReference>
<dbReference type="Proteomes" id="UP000285317">
    <property type="component" value="Chromosome"/>
</dbReference>
<accession>A0A3T0SWD7</accession>
<name>A0A3T0SWD7_9MICO</name>
<dbReference type="InterPro" id="IPR036388">
    <property type="entry name" value="WH-like_DNA-bd_sf"/>
</dbReference>
<evidence type="ECO:0000313" key="5">
    <source>
        <dbReference type="EMBL" id="AZZ50696.1"/>
    </source>
</evidence>
<dbReference type="Gene3D" id="1.10.10.10">
    <property type="entry name" value="Winged helix-like DNA-binding domain superfamily/Winged helix DNA-binding domain"/>
    <property type="match status" value="1"/>
</dbReference>
<dbReference type="Pfam" id="PF08279">
    <property type="entry name" value="HTH_11"/>
    <property type="match status" value="1"/>
</dbReference>
<dbReference type="EMBL" id="CP028137">
    <property type="protein sequence ID" value="AZZ50696.1"/>
    <property type="molecule type" value="Genomic_DNA"/>
</dbReference>
<gene>
    <name evidence="5" type="ORF">C1I64_00565</name>
</gene>
<dbReference type="InterPro" id="IPR051534">
    <property type="entry name" value="CBASS_pafABC_assoc_protein"/>
</dbReference>
<dbReference type="SUPFAM" id="SSF46785">
    <property type="entry name" value="Winged helix' DNA-binding domain"/>
    <property type="match status" value="1"/>
</dbReference>
<keyword evidence="3" id="KW-0804">Transcription</keyword>
<dbReference type="GO" id="GO:0003677">
    <property type="term" value="F:DNA binding"/>
    <property type="evidence" value="ECO:0007669"/>
    <property type="project" value="UniProtKB-KW"/>
</dbReference>
<evidence type="ECO:0000256" key="3">
    <source>
        <dbReference type="ARBA" id="ARBA00023163"/>
    </source>
</evidence>
<evidence type="ECO:0000313" key="6">
    <source>
        <dbReference type="Proteomes" id="UP000285317"/>
    </source>
</evidence>
<dbReference type="InterPro" id="IPR013196">
    <property type="entry name" value="HTH_11"/>
</dbReference>
<organism evidence="5 6">
    <name type="scientific">Rathayibacter festucae DSM 15932</name>
    <dbReference type="NCBI Taxonomy" id="1328866"/>
    <lineage>
        <taxon>Bacteria</taxon>
        <taxon>Bacillati</taxon>
        <taxon>Actinomycetota</taxon>
        <taxon>Actinomycetes</taxon>
        <taxon>Micrococcales</taxon>
        <taxon>Microbacteriaceae</taxon>
        <taxon>Rathayibacter</taxon>
    </lineage>
</organism>
<dbReference type="PANTHER" id="PTHR34580">
    <property type="match status" value="1"/>
</dbReference>
<dbReference type="PROSITE" id="PS52050">
    <property type="entry name" value="WYL"/>
    <property type="match status" value="1"/>
</dbReference>
<keyword evidence="2" id="KW-0238">DNA-binding</keyword>
<protein>
    <submittedName>
        <fullName evidence="5">Transcriptional regulator</fullName>
    </submittedName>
</protein>
<feature type="domain" description="HTH deoR-type" evidence="4">
    <location>
        <begin position="9"/>
        <end position="64"/>
    </location>
</feature>
<keyword evidence="1" id="KW-0805">Transcription regulation</keyword>
<evidence type="ECO:0000256" key="2">
    <source>
        <dbReference type="ARBA" id="ARBA00023125"/>
    </source>
</evidence>
<evidence type="ECO:0000259" key="4">
    <source>
        <dbReference type="PROSITE" id="PS51000"/>
    </source>
</evidence>
<dbReference type="Pfam" id="PF13280">
    <property type="entry name" value="WYL"/>
    <property type="match status" value="1"/>
</dbReference>
<dbReference type="RefSeq" id="WP_127885891.1">
    <property type="nucleotide sequence ID" value="NZ_CP028137.1"/>
</dbReference>
<dbReference type="KEGG" id="rfs:C1I64_00565"/>
<dbReference type="InterPro" id="IPR018356">
    <property type="entry name" value="Tscrpt_reg_HTH_DeoR_CS"/>
</dbReference>
<dbReference type="PANTHER" id="PTHR34580:SF3">
    <property type="entry name" value="PROTEIN PAFB"/>
    <property type="match status" value="1"/>
</dbReference>
<dbReference type="InterPro" id="IPR028349">
    <property type="entry name" value="PafC-like"/>
</dbReference>
<evidence type="ECO:0000256" key="1">
    <source>
        <dbReference type="ARBA" id="ARBA00023015"/>
    </source>
</evidence>
<dbReference type="PIRSF" id="PIRSF016838">
    <property type="entry name" value="PafC"/>
    <property type="match status" value="1"/>
</dbReference>
<dbReference type="InterPro" id="IPR026881">
    <property type="entry name" value="WYL_dom"/>
</dbReference>
<reference evidence="5 6" key="1">
    <citation type="submission" date="2018-03" db="EMBL/GenBank/DDBJ databases">
        <title>Bacteriophage NCPPB3778 and a type I-E CRISPR drive the evolution of the US Biological Select Agent, Rathayibacter toxicus.</title>
        <authorList>
            <person name="Davis E.W.II."/>
            <person name="Tabima J.F."/>
            <person name="Weisberg A.J."/>
            <person name="Dantas Lopes L."/>
            <person name="Wiseman M.S."/>
            <person name="Wiseman M.S."/>
            <person name="Pupko T."/>
            <person name="Belcher M.S."/>
            <person name="Sechler A.J."/>
            <person name="Tancos M.A."/>
            <person name="Schroeder B.K."/>
            <person name="Murray T.D."/>
            <person name="Luster D.G."/>
            <person name="Schneider W.L."/>
            <person name="Rogers E."/>
            <person name="Andreote F.D."/>
            <person name="Grunwald N.J."/>
            <person name="Putnam M.L."/>
            <person name="Chang J.H."/>
        </authorList>
    </citation>
    <scope>NUCLEOTIDE SEQUENCE [LARGE SCALE GENOMIC DNA]</scope>
    <source>
        <strain evidence="5 6">DSM 15932</strain>
    </source>
</reference>
<sequence length="332" mass="35677">MPSSSSPSTSKRLLALLSLLQSSRDWSAPVLAERLEVSERTVRRDVERLRELDYVIETTRGPDGGYRLAAGTELPPLLFDDEQAVVIALALRTAGTLSTDLDAAAERALRTIRRLLPSRLAHRIDGVAASAGAATRPAEARADAGVLLRIGDAIRDALTLRFDYDSPAGPTDAAPAVRATEPHHLVLAGGRWYLIGWTPERDDWRTYRVDRIRLRSHTGAAFTPRTVPGGDPAAFLSARFKGSTGADTWPCRGSAILDADAARIAPYLGDGTLTVEPDGRCRIRIGSWSWPGLAASIARFDVPISGVEPRELREAFADLAARAAAAARTADG</sequence>
<dbReference type="PROSITE" id="PS51000">
    <property type="entry name" value="HTH_DEOR_2"/>
    <property type="match status" value="1"/>
</dbReference>
<proteinExistence type="predicted"/>
<dbReference type="GO" id="GO:0003700">
    <property type="term" value="F:DNA-binding transcription factor activity"/>
    <property type="evidence" value="ECO:0007669"/>
    <property type="project" value="InterPro"/>
</dbReference>
<dbReference type="AlphaFoldDB" id="A0A3T0SWD7"/>
<dbReference type="InterPro" id="IPR036390">
    <property type="entry name" value="WH_DNA-bd_sf"/>
</dbReference>